<feature type="compositionally biased region" description="Polar residues" evidence="1">
    <location>
        <begin position="13"/>
        <end position="22"/>
    </location>
</feature>
<reference evidence="2 3" key="1">
    <citation type="journal article" date="2020" name="Mol. Biol. Evol.">
        <title>Distinct Expression and Methylation Patterns for Genes with Different Fates following a Single Whole-Genome Duplication in Flowering Plants.</title>
        <authorList>
            <person name="Shi T."/>
            <person name="Rahmani R.S."/>
            <person name="Gugger P.F."/>
            <person name="Wang M."/>
            <person name="Li H."/>
            <person name="Zhang Y."/>
            <person name="Li Z."/>
            <person name="Wang Q."/>
            <person name="Van de Peer Y."/>
            <person name="Marchal K."/>
            <person name="Chen J."/>
        </authorList>
    </citation>
    <scope>NUCLEOTIDE SEQUENCE [LARGE SCALE GENOMIC DNA]</scope>
    <source>
        <tissue evidence="2">Leaf</tissue>
    </source>
</reference>
<sequence length="72" mass="8619">MTNQRQRDLSASKIPSSYQTRPDVSRRGYSETKRINLEECLGNNQLVFYPTTHNYKQINIYMIYDILLERFV</sequence>
<dbReference type="EMBL" id="DUZY01000005">
    <property type="protein sequence ID" value="DAD40590.1"/>
    <property type="molecule type" value="Genomic_DNA"/>
</dbReference>
<proteinExistence type="predicted"/>
<protein>
    <submittedName>
        <fullName evidence="2">Uncharacterized protein</fullName>
    </submittedName>
</protein>
<name>A0A822Z7K6_NELNU</name>
<comment type="caution">
    <text evidence="2">The sequence shown here is derived from an EMBL/GenBank/DDBJ whole genome shotgun (WGS) entry which is preliminary data.</text>
</comment>
<evidence type="ECO:0000313" key="2">
    <source>
        <dbReference type="EMBL" id="DAD40590.1"/>
    </source>
</evidence>
<dbReference type="Proteomes" id="UP000607653">
    <property type="component" value="Unassembled WGS sequence"/>
</dbReference>
<evidence type="ECO:0000256" key="1">
    <source>
        <dbReference type="SAM" id="MobiDB-lite"/>
    </source>
</evidence>
<dbReference type="AlphaFoldDB" id="A0A822Z7K6"/>
<accession>A0A822Z7K6</accession>
<evidence type="ECO:0000313" key="3">
    <source>
        <dbReference type="Proteomes" id="UP000607653"/>
    </source>
</evidence>
<feature type="compositionally biased region" description="Basic and acidic residues" evidence="1">
    <location>
        <begin position="1"/>
        <end position="10"/>
    </location>
</feature>
<keyword evidence="3" id="KW-1185">Reference proteome</keyword>
<gene>
    <name evidence="2" type="ORF">HUJ06_014913</name>
</gene>
<organism evidence="2 3">
    <name type="scientific">Nelumbo nucifera</name>
    <name type="common">Sacred lotus</name>
    <dbReference type="NCBI Taxonomy" id="4432"/>
    <lineage>
        <taxon>Eukaryota</taxon>
        <taxon>Viridiplantae</taxon>
        <taxon>Streptophyta</taxon>
        <taxon>Embryophyta</taxon>
        <taxon>Tracheophyta</taxon>
        <taxon>Spermatophyta</taxon>
        <taxon>Magnoliopsida</taxon>
        <taxon>Proteales</taxon>
        <taxon>Nelumbonaceae</taxon>
        <taxon>Nelumbo</taxon>
    </lineage>
</organism>
<feature type="region of interest" description="Disordered" evidence="1">
    <location>
        <begin position="1"/>
        <end position="29"/>
    </location>
</feature>